<protein>
    <recommendedName>
        <fullName evidence="3">CUB domain-containing protein</fullName>
    </recommendedName>
</protein>
<dbReference type="PROSITE" id="PS01180">
    <property type="entry name" value="CUB"/>
    <property type="match status" value="1"/>
</dbReference>
<dbReference type="Proteomes" id="UP000230750">
    <property type="component" value="Unassembled WGS sequence"/>
</dbReference>
<evidence type="ECO:0000256" key="2">
    <source>
        <dbReference type="PROSITE-ProRule" id="PRU00059"/>
    </source>
</evidence>
<dbReference type="AlphaFoldDB" id="A0A2G8LFG9"/>
<name>A0A2G8LFG9_STIJA</name>
<sequence>MSIELIFDVVDLQDQNDERVCLDTIEVFDGPPGSSALAFPFCGDGPIWPKHPIRFLSSSNQLSVTIKTDSIDNGMGFQARYTHVQPRTEYIAAIGVESTDIIQFKRFSAFSIPRQRLAVSTRPSALTFDHISDFFYYTDTQEKFIARVHIGGSSSSDILITDAVDSKFCEFESPQLSTRIDSTSSMNIMFLSDQG</sequence>
<proteinExistence type="predicted"/>
<evidence type="ECO:0000256" key="1">
    <source>
        <dbReference type="ARBA" id="ARBA00023157"/>
    </source>
</evidence>
<comment type="caution">
    <text evidence="2">Lacks conserved residue(s) required for the propagation of feature annotation.</text>
</comment>
<dbReference type="InterPro" id="IPR000859">
    <property type="entry name" value="CUB_dom"/>
</dbReference>
<dbReference type="CDD" id="cd00041">
    <property type="entry name" value="CUB"/>
    <property type="match status" value="1"/>
</dbReference>
<accession>A0A2G8LFG9</accession>
<dbReference type="SUPFAM" id="SSF49854">
    <property type="entry name" value="Spermadhesin, CUB domain"/>
    <property type="match status" value="1"/>
</dbReference>
<dbReference type="Pfam" id="PF00431">
    <property type="entry name" value="CUB"/>
    <property type="match status" value="1"/>
</dbReference>
<feature type="domain" description="CUB" evidence="3">
    <location>
        <begin position="1"/>
        <end position="84"/>
    </location>
</feature>
<dbReference type="InterPro" id="IPR035914">
    <property type="entry name" value="Sperma_CUB_dom_sf"/>
</dbReference>
<dbReference type="EMBL" id="MRZV01000096">
    <property type="protein sequence ID" value="PIK58977.1"/>
    <property type="molecule type" value="Genomic_DNA"/>
</dbReference>
<keyword evidence="1" id="KW-1015">Disulfide bond</keyword>
<dbReference type="Gene3D" id="2.60.120.290">
    <property type="entry name" value="Spermadhesin, CUB domain"/>
    <property type="match status" value="1"/>
</dbReference>
<keyword evidence="5" id="KW-1185">Reference proteome</keyword>
<gene>
    <name evidence="4" type="ORF">BSL78_04077</name>
</gene>
<organism evidence="4 5">
    <name type="scientific">Stichopus japonicus</name>
    <name type="common">Sea cucumber</name>
    <dbReference type="NCBI Taxonomy" id="307972"/>
    <lineage>
        <taxon>Eukaryota</taxon>
        <taxon>Metazoa</taxon>
        <taxon>Echinodermata</taxon>
        <taxon>Eleutherozoa</taxon>
        <taxon>Echinozoa</taxon>
        <taxon>Holothuroidea</taxon>
        <taxon>Aspidochirotacea</taxon>
        <taxon>Aspidochirotida</taxon>
        <taxon>Stichopodidae</taxon>
        <taxon>Apostichopus</taxon>
    </lineage>
</organism>
<reference evidence="4 5" key="1">
    <citation type="journal article" date="2017" name="PLoS Biol.">
        <title>The sea cucumber genome provides insights into morphological evolution and visceral regeneration.</title>
        <authorList>
            <person name="Zhang X."/>
            <person name="Sun L."/>
            <person name="Yuan J."/>
            <person name="Sun Y."/>
            <person name="Gao Y."/>
            <person name="Zhang L."/>
            <person name="Li S."/>
            <person name="Dai H."/>
            <person name="Hamel J.F."/>
            <person name="Liu C."/>
            <person name="Yu Y."/>
            <person name="Liu S."/>
            <person name="Lin W."/>
            <person name="Guo K."/>
            <person name="Jin S."/>
            <person name="Xu P."/>
            <person name="Storey K.B."/>
            <person name="Huan P."/>
            <person name="Zhang T."/>
            <person name="Zhou Y."/>
            <person name="Zhang J."/>
            <person name="Lin C."/>
            <person name="Li X."/>
            <person name="Xing L."/>
            <person name="Huo D."/>
            <person name="Sun M."/>
            <person name="Wang L."/>
            <person name="Mercier A."/>
            <person name="Li F."/>
            <person name="Yang H."/>
            <person name="Xiang J."/>
        </authorList>
    </citation>
    <scope>NUCLEOTIDE SEQUENCE [LARGE SCALE GENOMIC DNA]</scope>
    <source>
        <strain evidence="4">Shaxun</strain>
        <tissue evidence="4">Muscle</tissue>
    </source>
</reference>
<comment type="caution">
    <text evidence="4">The sequence shown here is derived from an EMBL/GenBank/DDBJ whole genome shotgun (WGS) entry which is preliminary data.</text>
</comment>
<evidence type="ECO:0000313" key="4">
    <source>
        <dbReference type="EMBL" id="PIK58977.1"/>
    </source>
</evidence>
<evidence type="ECO:0000259" key="3">
    <source>
        <dbReference type="PROSITE" id="PS01180"/>
    </source>
</evidence>
<evidence type="ECO:0000313" key="5">
    <source>
        <dbReference type="Proteomes" id="UP000230750"/>
    </source>
</evidence>